<evidence type="ECO:0000256" key="1">
    <source>
        <dbReference type="SAM" id="MobiDB-lite"/>
    </source>
</evidence>
<feature type="region of interest" description="Disordered" evidence="1">
    <location>
        <begin position="182"/>
        <end position="210"/>
    </location>
</feature>
<gene>
    <name evidence="2" type="ORF">BGAL_0156g00070</name>
</gene>
<feature type="compositionally biased region" description="Basic and acidic residues" evidence="1">
    <location>
        <begin position="197"/>
        <end position="206"/>
    </location>
</feature>
<reference evidence="2 3" key="1">
    <citation type="submission" date="2017-12" db="EMBL/GenBank/DDBJ databases">
        <title>Comparative genomics of Botrytis spp.</title>
        <authorList>
            <person name="Valero-Jimenez C.A."/>
            <person name="Tapia P."/>
            <person name="Veloso J."/>
            <person name="Silva-Moreno E."/>
            <person name="Staats M."/>
            <person name="Valdes J.H."/>
            <person name="Van Kan J.A.L."/>
        </authorList>
    </citation>
    <scope>NUCLEOTIDE SEQUENCE [LARGE SCALE GENOMIC DNA]</scope>
    <source>
        <strain evidence="2 3">MUCL435</strain>
    </source>
</reference>
<dbReference type="AlphaFoldDB" id="A0A4S8R7Q7"/>
<keyword evidence="3" id="KW-1185">Reference proteome</keyword>
<evidence type="ECO:0000313" key="2">
    <source>
        <dbReference type="EMBL" id="THV50299.1"/>
    </source>
</evidence>
<feature type="compositionally biased region" description="Basic residues" evidence="1">
    <location>
        <begin position="28"/>
        <end position="39"/>
    </location>
</feature>
<dbReference type="Proteomes" id="UP000308671">
    <property type="component" value="Unassembled WGS sequence"/>
</dbReference>
<protein>
    <submittedName>
        <fullName evidence="2">Uncharacterized protein</fullName>
    </submittedName>
</protein>
<proteinExistence type="predicted"/>
<comment type="caution">
    <text evidence="2">The sequence shown here is derived from an EMBL/GenBank/DDBJ whole genome shotgun (WGS) entry which is preliminary data.</text>
</comment>
<feature type="compositionally biased region" description="Basic and acidic residues" evidence="1">
    <location>
        <begin position="16"/>
        <end position="27"/>
    </location>
</feature>
<evidence type="ECO:0000313" key="3">
    <source>
        <dbReference type="Proteomes" id="UP000308671"/>
    </source>
</evidence>
<name>A0A4S8R7Q7_9HELO</name>
<sequence>MSDHRGNYTYGYTSDRQARRNSAEKVRGSRGTRTHHSGSNRRDETGSSSSQARTGDDSASQTYQPGYNAGYTDENQRFDSPPPISNTPIEGDLKPPTTCGLEKRVNGHLVLDPRTQTWESCGNPLESGFNWCLSCKPLLYCNFGGCLNAGQELYLGAGFACNWHFGAPKSYEAIQRERAERDAAAAAAAPVPQVRAETSEEREAREAQAMADAEAYQRRLDDVWRR</sequence>
<feature type="region of interest" description="Disordered" evidence="1">
    <location>
        <begin position="1"/>
        <end position="97"/>
    </location>
</feature>
<feature type="compositionally biased region" description="Polar residues" evidence="1">
    <location>
        <begin position="46"/>
        <end position="65"/>
    </location>
</feature>
<accession>A0A4S8R7Q7</accession>
<organism evidence="2 3">
    <name type="scientific">Botrytis galanthina</name>
    <dbReference type="NCBI Taxonomy" id="278940"/>
    <lineage>
        <taxon>Eukaryota</taxon>
        <taxon>Fungi</taxon>
        <taxon>Dikarya</taxon>
        <taxon>Ascomycota</taxon>
        <taxon>Pezizomycotina</taxon>
        <taxon>Leotiomycetes</taxon>
        <taxon>Helotiales</taxon>
        <taxon>Sclerotiniaceae</taxon>
        <taxon>Botrytis</taxon>
    </lineage>
</organism>
<dbReference type="OrthoDB" id="10456223at2759"/>
<feature type="compositionally biased region" description="Low complexity" evidence="1">
    <location>
        <begin position="184"/>
        <end position="196"/>
    </location>
</feature>
<dbReference type="EMBL" id="PQXL01000156">
    <property type="protein sequence ID" value="THV50299.1"/>
    <property type="molecule type" value="Genomic_DNA"/>
</dbReference>